<dbReference type="EMBL" id="CP021111">
    <property type="protein sequence ID" value="ARP94262.1"/>
    <property type="molecule type" value="Genomic_DNA"/>
</dbReference>
<comment type="catalytic activity">
    <reaction evidence="1 14 15 16">
        <text>Endonucleolytic cleavage to 5'-phosphomonoester.</text>
        <dbReference type="EC" id="3.1.26.4"/>
    </reaction>
</comment>
<evidence type="ECO:0000256" key="2">
    <source>
        <dbReference type="ARBA" id="ARBA00001946"/>
    </source>
</evidence>
<evidence type="ECO:0000256" key="10">
    <source>
        <dbReference type="ARBA" id="ARBA00022723"/>
    </source>
</evidence>
<dbReference type="GO" id="GO:0043137">
    <property type="term" value="P:DNA replication, removal of RNA primer"/>
    <property type="evidence" value="ECO:0007669"/>
    <property type="project" value="TreeGrafter"/>
</dbReference>
<evidence type="ECO:0000256" key="1">
    <source>
        <dbReference type="ARBA" id="ARBA00000077"/>
    </source>
</evidence>
<dbReference type="SUPFAM" id="SSF53098">
    <property type="entry name" value="Ribonuclease H-like"/>
    <property type="match status" value="1"/>
</dbReference>
<feature type="binding site" evidence="14 15">
    <location>
        <position position="22"/>
    </location>
    <ligand>
        <name>a divalent metal cation</name>
        <dbReference type="ChEBI" id="CHEBI:60240"/>
    </ligand>
</feature>
<keyword evidence="9 14" id="KW-0540">Nuclease</keyword>
<dbReference type="Gene3D" id="3.30.420.10">
    <property type="entry name" value="Ribonuclease H-like superfamily/Ribonuclease H"/>
    <property type="match status" value="1"/>
</dbReference>
<dbReference type="GO" id="GO:0030145">
    <property type="term" value="F:manganese ion binding"/>
    <property type="evidence" value="ECO:0007669"/>
    <property type="project" value="UniProtKB-UniRule"/>
</dbReference>
<keyword evidence="19" id="KW-1185">Reference proteome</keyword>
<name>A0A1W6ZAI0_9BORD</name>
<proteinExistence type="inferred from homology"/>
<evidence type="ECO:0000256" key="12">
    <source>
        <dbReference type="ARBA" id="ARBA00022801"/>
    </source>
</evidence>
<keyword evidence="11 14" id="KW-0255">Endonuclease</keyword>
<dbReference type="GO" id="GO:0003723">
    <property type="term" value="F:RNA binding"/>
    <property type="evidence" value="ECO:0007669"/>
    <property type="project" value="UniProtKB-UniRule"/>
</dbReference>
<dbReference type="InterPro" id="IPR024567">
    <property type="entry name" value="RNase_HII/HIII_dom"/>
</dbReference>
<feature type="binding site" evidence="14 15">
    <location>
        <position position="113"/>
    </location>
    <ligand>
        <name>a divalent metal cation</name>
        <dbReference type="ChEBI" id="CHEBI:60240"/>
    </ligand>
</feature>
<dbReference type="InterPro" id="IPR036397">
    <property type="entry name" value="RNaseH_sf"/>
</dbReference>
<evidence type="ECO:0000256" key="5">
    <source>
        <dbReference type="ARBA" id="ARBA00007383"/>
    </source>
</evidence>
<reference evidence="18 19" key="1">
    <citation type="submission" date="2017-05" db="EMBL/GenBank/DDBJ databases">
        <title>Complete and WGS of Bordetella genogroups.</title>
        <authorList>
            <person name="Spilker T."/>
            <person name="LiPuma J."/>
        </authorList>
    </citation>
    <scope>NUCLEOTIDE SEQUENCE [LARGE SCALE GENOMIC DNA]</scope>
    <source>
        <strain evidence="18 19">AU7206</strain>
    </source>
</reference>
<feature type="binding site" evidence="14 15">
    <location>
        <position position="21"/>
    </location>
    <ligand>
        <name>a divalent metal cation</name>
        <dbReference type="ChEBI" id="CHEBI:60240"/>
    </ligand>
</feature>
<protein>
    <recommendedName>
        <fullName evidence="7 14">Ribonuclease HII</fullName>
        <shortName evidence="14">RNase HII</shortName>
        <ecNumber evidence="6 14">3.1.26.4</ecNumber>
    </recommendedName>
</protein>
<dbReference type="AlphaFoldDB" id="A0A1W6ZAI0"/>
<keyword evidence="13 14" id="KW-0464">Manganese</keyword>
<evidence type="ECO:0000256" key="3">
    <source>
        <dbReference type="ARBA" id="ARBA00004065"/>
    </source>
</evidence>
<evidence type="ECO:0000256" key="9">
    <source>
        <dbReference type="ARBA" id="ARBA00022722"/>
    </source>
</evidence>
<dbReference type="PANTHER" id="PTHR10954">
    <property type="entry name" value="RIBONUCLEASE H2 SUBUNIT A"/>
    <property type="match status" value="1"/>
</dbReference>
<evidence type="ECO:0000256" key="13">
    <source>
        <dbReference type="ARBA" id="ARBA00023211"/>
    </source>
</evidence>
<dbReference type="GO" id="GO:0005737">
    <property type="term" value="C:cytoplasm"/>
    <property type="evidence" value="ECO:0007669"/>
    <property type="project" value="UniProtKB-SubCell"/>
</dbReference>
<comment type="subcellular location">
    <subcellularLocation>
        <location evidence="4 14">Cytoplasm</location>
    </subcellularLocation>
</comment>
<dbReference type="HAMAP" id="MF_00052_B">
    <property type="entry name" value="RNase_HII_B"/>
    <property type="match status" value="1"/>
</dbReference>
<dbReference type="Proteomes" id="UP000194161">
    <property type="component" value="Chromosome"/>
</dbReference>
<dbReference type="NCBIfam" id="NF000596">
    <property type="entry name" value="PRK00015.1-4"/>
    <property type="match status" value="1"/>
</dbReference>
<keyword evidence="10 14" id="KW-0479">Metal-binding</keyword>
<dbReference type="InterPro" id="IPR022898">
    <property type="entry name" value="RNase_HII"/>
</dbReference>
<evidence type="ECO:0000256" key="14">
    <source>
        <dbReference type="HAMAP-Rule" id="MF_00052"/>
    </source>
</evidence>
<dbReference type="OrthoDB" id="9803420at2"/>
<dbReference type="Pfam" id="PF01351">
    <property type="entry name" value="RNase_HII"/>
    <property type="match status" value="1"/>
</dbReference>
<dbReference type="GO" id="GO:0032299">
    <property type="term" value="C:ribonuclease H2 complex"/>
    <property type="evidence" value="ECO:0007669"/>
    <property type="project" value="TreeGrafter"/>
</dbReference>
<dbReference type="EC" id="3.1.26.4" evidence="6 14"/>
<comment type="cofactor">
    <cofactor evidence="14 15">
        <name>Mn(2+)</name>
        <dbReference type="ChEBI" id="CHEBI:29035"/>
    </cofactor>
    <cofactor evidence="14 15">
        <name>Mg(2+)</name>
        <dbReference type="ChEBI" id="CHEBI:18420"/>
    </cofactor>
    <text evidence="14 15">Manganese or magnesium. Binds 1 divalent metal ion per monomer in the absence of substrate. May bind a second metal ion after substrate binding.</text>
</comment>
<evidence type="ECO:0000256" key="16">
    <source>
        <dbReference type="RuleBase" id="RU003515"/>
    </source>
</evidence>
<dbReference type="NCBIfam" id="NF000595">
    <property type="entry name" value="PRK00015.1-3"/>
    <property type="match status" value="1"/>
</dbReference>
<evidence type="ECO:0000256" key="6">
    <source>
        <dbReference type="ARBA" id="ARBA00012180"/>
    </source>
</evidence>
<dbReference type="CDD" id="cd07182">
    <property type="entry name" value="RNase_HII_bacteria_HII_like"/>
    <property type="match status" value="1"/>
</dbReference>
<dbReference type="GO" id="GO:0006298">
    <property type="term" value="P:mismatch repair"/>
    <property type="evidence" value="ECO:0007669"/>
    <property type="project" value="TreeGrafter"/>
</dbReference>
<evidence type="ECO:0000313" key="19">
    <source>
        <dbReference type="Proteomes" id="UP000194161"/>
    </source>
</evidence>
<keyword evidence="8 14" id="KW-0963">Cytoplasm</keyword>
<gene>
    <name evidence="14" type="primary">rnhB</name>
    <name evidence="18" type="ORF">CAL15_07645</name>
</gene>
<dbReference type="RefSeq" id="WP_086078028.1">
    <property type="nucleotide sequence ID" value="NZ_CP021111.1"/>
</dbReference>
<comment type="similarity">
    <text evidence="5 14 16">Belongs to the RNase HII family.</text>
</comment>
<evidence type="ECO:0000256" key="4">
    <source>
        <dbReference type="ARBA" id="ARBA00004496"/>
    </source>
</evidence>
<comment type="function">
    <text evidence="3 14 16">Endonuclease that specifically degrades the RNA of RNA-DNA hybrids.</text>
</comment>
<accession>A0A1W6ZAI0</accession>
<dbReference type="InterPro" id="IPR001352">
    <property type="entry name" value="RNase_HII/HIII"/>
</dbReference>
<evidence type="ECO:0000256" key="15">
    <source>
        <dbReference type="PROSITE-ProRule" id="PRU01319"/>
    </source>
</evidence>
<dbReference type="PANTHER" id="PTHR10954:SF18">
    <property type="entry name" value="RIBONUCLEASE HII"/>
    <property type="match status" value="1"/>
</dbReference>
<dbReference type="FunFam" id="3.30.420.10:FF:000006">
    <property type="entry name" value="Ribonuclease HII"/>
    <property type="match status" value="1"/>
</dbReference>
<organism evidence="18 19">
    <name type="scientific">Bordetella genomosp. 13</name>
    <dbReference type="NCBI Taxonomy" id="463040"/>
    <lineage>
        <taxon>Bacteria</taxon>
        <taxon>Pseudomonadati</taxon>
        <taxon>Pseudomonadota</taxon>
        <taxon>Betaproteobacteria</taxon>
        <taxon>Burkholderiales</taxon>
        <taxon>Alcaligenaceae</taxon>
        <taxon>Bordetella</taxon>
    </lineage>
</organism>
<dbReference type="KEGG" id="bgm:CAL15_07645"/>
<dbReference type="GO" id="GO:0004523">
    <property type="term" value="F:RNA-DNA hybrid ribonuclease activity"/>
    <property type="evidence" value="ECO:0007669"/>
    <property type="project" value="UniProtKB-UniRule"/>
</dbReference>
<dbReference type="InterPro" id="IPR012337">
    <property type="entry name" value="RNaseH-like_sf"/>
</dbReference>
<evidence type="ECO:0000313" key="18">
    <source>
        <dbReference type="EMBL" id="ARP94262.1"/>
    </source>
</evidence>
<evidence type="ECO:0000256" key="11">
    <source>
        <dbReference type="ARBA" id="ARBA00022759"/>
    </source>
</evidence>
<comment type="cofactor">
    <cofactor evidence="2">
        <name>Mg(2+)</name>
        <dbReference type="ChEBI" id="CHEBI:18420"/>
    </cofactor>
</comment>
<dbReference type="PROSITE" id="PS51975">
    <property type="entry name" value="RNASE_H_2"/>
    <property type="match status" value="1"/>
</dbReference>
<dbReference type="STRING" id="463040.CAL15_07645"/>
<feature type="domain" description="RNase H type-2" evidence="17">
    <location>
        <begin position="15"/>
        <end position="204"/>
    </location>
</feature>
<sequence>MAQPDLFGELAPLPAVICGVDEAGRGPLAGAVYAAAVILDPDCLVDGLADSKVLLAERREELAEQIKRCALAWSVAFATVQEIDTLNILRATLLAMQRAVQGLAMAPQLAMVDGNQAPHLSCAVQTVIKGDATVPAISAASILAKTARDADLLRLHSLYPQYGFDRHKGYGTPQHLDVLRRYGPCPEHRRSFAPIRDFGAEPCVT</sequence>
<evidence type="ECO:0000256" key="7">
    <source>
        <dbReference type="ARBA" id="ARBA00019179"/>
    </source>
</evidence>
<keyword evidence="12 14" id="KW-0378">Hydrolase</keyword>
<evidence type="ECO:0000259" key="17">
    <source>
        <dbReference type="PROSITE" id="PS51975"/>
    </source>
</evidence>
<evidence type="ECO:0000256" key="8">
    <source>
        <dbReference type="ARBA" id="ARBA00022490"/>
    </source>
</evidence>